<protein>
    <recommendedName>
        <fullName evidence="4">Transcriptional regulator</fullName>
    </recommendedName>
</protein>
<name>A0ABM9N6T7_9LACO</name>
<evidence type="ECO:0000313" key="2">
    <source>
        <dbReference type="EMBL" id="CAK8054916.1"/>
    </source>
</evidence>
<gene>
    <name evidence="2" type="ORF">R54876_GBNLAHCA_01513</name>
</gene>
<feature type="compositionally biased region" description="Polar residues" evidence="1">
    <location>
        <begin position="83"/>
        <end position="94"/>
    </location>
</feature>
<evidence type="ECO:0000256" key="1">
    <source>
        <dbReference type="SAM" id="MobiDB-lite"/>
    </source>
</evidence>
<dbReference type="Proteomes" id="UP001314241">
    <property type="component" value="Unassembled WGS sequence"/>
</dbReference>
<accession>A0ABM9N6T7</accession>
<comment type="caution">
    <text evidence="2">The sequence shown here is derived from an EMBL/GenBank/DDBJ whole genome shotgun (WGS) entry which is preliminary data.</text>
</comment>
<reference evidence="2 3" key="1">
    <citation type="submission" date="2024-01" db="EMBL/GenBank/DDBJ databases">
        <authorList>
            <person name="Botero Cardona J."/>
        </authorList>
    </citation>
    <scope>NUCLEOTIDE SEQUENCE [LARGE SCALE GENOMIC DNA]</scope>
    <source>
        <strain evidence="2 3">LMG 33000</strain>
    </source>
</reference>
<proteinExistence type="predicted"/>
<evidence type="ECO:0008006" key="4">
    <source>
        <dbReference type="Google" id="ProtNLM"/>
    </source>
</evidence>
<sequence length="94" mass="10754">MVRFDIKSYLSDKSLTIYRVSKDSGYGYTTIHRSFNKAQSTSTSLNIRDLDALARAQHMHMWQVLKELEASYLEPGPGDQADENNNLKNLSNTR</sequence>
<keyword evidence="3" id="KW-1185">Reference proteome</keyword>
<organism evidence="2 3">
    <name type="scientific">Eupransor demetentiae</name>
    <dbReference type="NCBI Taxonomy" id="3109584"/>
    <lineage>
        <taxon>Bacteria</taxon>
        <taxon>Bacillati</taxon>
        <taxon>Bacillota</taxon>
        <taxon>Bacilli</taxon>
        <taxon>Lactobacillales</taxon>
        <taxon>Lactobacillaceae</taxon>
        <taxon>Eupransor</taxon>
    </lineage>
</organism>
<evidence type="ECO:0000313" key="3">
    <source>
        <dbReference type="Proteomes" id="UP001314241"/>
    </source>
</evidence>
<dbReference type="RefSeq" id="WP_349642460.1">
    <property type="nucleotide sequence ID" value="NZ_CAWVOH010000005.1"/>
</dbReference>
<dbReference type="EMBL" id="CAWVOH010000005">
    <property type="protein sequence ID" value="CAK8054916.1"/>
    <property type="molecule type" value="Genomic_DNA"/>
</dbReference>
<feature type="region of interest" description="Disordered" evidence="1">
    <location>
        <begin position="73"/>
        <end position="94"/>
    </location>
</feature>